<feature type="domain" description="Nudix hydrolase" evidence="3">
    <location>
        <begin position="2"/>
        <end position="142"/>
    </location>
</feature>
<sequence length="144" mass="16669">MMVKLIAHVLVHSGDDYLLIQRSEIKRGQPNVYPTYWDIPGGGVEKGELPRDGALRECIEEAGVRLDSSSLKLLHEDSQLDTSKDTVFTRLVYKAEWVGEKPIIRLDPEEHTHFKWVTLAQALEEEEKLVPYLREIFERLRNDI</sequence>
<reference evidence="4 5" key="1">
    <citation type="submission" date="2021-07" db="EMBL/GenBank/DDBJ databases">
        <title>Streptococcus humanmilk sp.nov.,a novel bacteria of streptococcus.</title>
        <authorList>
            <person name="Han F."/>
        </authorList>
    </citation>
    <scope>NUCLEOTIDE SEQUENCE [LARGE SCALE GENOMIC DNA]</scope>
    <source>
        <strain evidence="4 5">IMAU99125</strain>
    </source>
</reference>
<dbReference type="SUPFAM" id="SSF55811">
    <property type="entry name" value="Nudix"/>
    <property type="match status" value="1"/>
</dbReference>
<dbReference type="RefSeq" id="WP_219967150.1">
    <property type="nucleotide sequence ID" value="NZ_JAHXBZ010000003.1"/>
</dbReference>
<accession>A0ABS7DWA0</accession>
<gene>
    <name evidence="4" type="ORF">KV696_06275</name>
</gene>
<keyword evidence="5" id="KW-1185">Reference proteome</keyword>
<proteinExistence type="predicted"/>
<dbReference type="PROSITE" id="PS51462">
    <property type="entry name" value="NUDIX"/>
    <property type="match status" value="1"/>
</dbReference>
<dbReference type="PRINTS" id="PR00502">
    <property type="entry name" value="NUDIXFAMILY"/>
</dbReference>
<evidence type="ECO:0000256" key="1">
    <source>
        <dbReference type="ARBA" id="ARBA00001946"/>
    </source>
</evidence>
<comment type="cofactor">
    <cofactor evidence="1">
        <name>Mg(2+)</name>
        <dbReference type="ChEBI" id="CHEBI:18420"/>
    </cofactor>
</comment>
<dbReference type="PANTHER" id="PTHR43046">
    <property type="entry name" value="GDP-MANNOSE MANNOSYL HYDROLASE"/>
    <property type="match status" value="1"/>
</dbReference>
<dbReference type="EMBL" id="JAHXBZ010000003">
    <property type="protein sequence ID" value="MBW7581952.1"/>
    <property type="molecule type" value="Genomic_DNA"/>
</dbReference>
<dbReference type="Proteomes" id="UP000767465">
    <property type="component" value="Unassembled WGS sequence"/>
</dbReference>
<dbReference type="InterPro" id="IPR015797">
    <property type="entry name" value="NUDIX_hydrolase-like_dom_sf"/>
</dbReference>
<dbReference type="Gene3D" id="3.90.79.10">
    <property type="entry name" value="Nucleoside Triphosphate Pyrophosphohydrolase"/>
    <property type="match status" value="1"/>
</dbReference>
<dbReference type="CDD" id="cd02883">
    <property type="entry name" value="NUDIX_Hydrolase"/>
    <property type="match status" value="1"/>
</dbReference>
<dbReference type="InterPro" id="IPR020476">
    <property type="entry name" value="Nudix_hydrolase"/>
</dbReference>
<dbReference type="PANTHER" id="PTHR43046:SF14">
    <property type="entry name" value="MUTT_NUDIX FAMILY PROTEIN"/>
    <property type="match status" value="1"/>
</dbReference>
<evidence type="ECO:0000259" key="3">
    <source>
        <dbReference type="PROSITE" id="PS51462"/>
    </source>
</evidence>
<dbReference type="InterPro" id="IPR000086">
    <property type="entry name" value="NUDIX_hydrolase_dom"/>
</dbReference>
<protein>
    <submittedName>
        <fullName evidence="4">NUDIX hydrolase</fullName>
    </submittedName>
</protein>
<evidence type="ECO:0000313" key="5">
    <source>
        <dbReference type="Proteomes" id="UP000767465"/>
    </source>
</evidence>
<dbReference type="Pfam" id="PF00293">
    <property type="entry name" value="NUDIX"/>
    <property type="match status" value="1"/>
</dbReference>
<organism evidence="4 5">
    <name type="scientific">Streptococcus humanilactis</name>
    <dbReference type="NCBI Taxonomy" id="2841061"/>
    <lineage>
        <taxon>Bacteria</taxon>
        <taxon>Bacillati</taxon>
        <taxon>Bacillota</taxon>
        <taxon>Bacilli</taxon>
        <taxon>Lactobacillales</taxon>
        <taxon>Streptococcaceae</taxon>
        <taxon>Streptococcus</taxon>
        <taxon>Streptococcus mitis group</taxon>
    </lineage>
</organism>
<dbReference type="GO" id="GO:0016787">
    <property type="term" value="F:hydrolase activity"/>
    <property type="evidence" value="ECO:0007669"/>
    <property type="project" value="UniProtKB-KW"/>
</dbReference>
<comment type="caution">
    <text evidence="4">The sequence shown here is derived from an EMBL/GenBank/DDBJ whole genome shotgun (WGS) entry which is preliminary data.</text>
</comment>
<evidence type="ECO:0000313" key="4">
    <source>
        <dbReference type="EMBL" id="MBW7581952.1"/>
    </source>
</evidence>
<keyword evidence="2 4" id="KW-0378">Hydrolase</keyword>
<name>A0ABS7DWA0_9STRE</name>
<evidence type="ECO:0000256" key="2">
    <source>
        <dbReference type="ARBA" id="ARBA00022801"/>
    </source>
</evidence>